<accession>A0AAD7PAA7</accession>
<dbReference type="KEGG" id="qsa:O6P43_028748"/>
<sequence>MAHPSSSVKIINLCQVAPPLGSAPSTTLPLTFFDIPWLFCRPMERVFFYEYPYPTHHFIQTILPTLKLSLSLTLQQFFPFASNLICPPQPNKPHLLYVGGDAVSFTVAESTADFNHLVANYPKDVNELHPFVPRLPLARVLDDGTRVVPLIAIQVTVLPNSGIAICVKFLHVAADGRAFHHFMKSWASIFRSKGDLTCIENSLPFHNRAVVEDPIGLGPNFVKQWWNSGASEYKEDANLLLVHDFLKNKVRATLLLGRTQIEKLKHWVSKNESEAMVRTSTFVVTCAMMWVCWIKSEQSTNNEQLCHFVLVADCRDRYGFSIPQTYFGNCLALCFVPLKRRELVAENGIVEAVKAIGNKVRELESEGVLRGAERWMLDWKEVMEQGHHLVTVAGSPKLDVYQTDFGWGRPKKSEAVQIDMSESMSIAESRDEKGGIEIGLALERAQMDKFNSIYGNFLKVL</sequence>
<dbReference type="AlphaFoldDB" id="A0AAD7PAA7"/>
<dbReference type="InterPro" id="IPR023213">
    <property type="entry name" value="CAT-like_dom_sf"/>
</dbReference>
<evidence type="ECO:0000313" key="3">
    <source>
        <dbReference type="EMBL" id="KAJ7948238.1"/>
    </source>
</evidence>
<comment type="caution">
    <text evidence="3">The sequence shown here is derived from an EMBL/GenBank/DDBJ whole genome shotgun (WGS) entry which is preliminary data.</text>
</comment>
<keyword evidence="4" id="KW-1185">Reference proteome</keyword>
<dbReference type="Gene3D" id="3.30.559.10">
    <property type="entry name" value="Chloramphenicol acetyltransferase-like domain"/>
    <property type="match status" value="2"/>
</dbReference>
<evidence type="ECO:0000313" key="4">
    <source>
        <dbReference type="Proteomes" id="UP001163823"/>
    </source>
</evidence>
<proteinExistence type="predicted"/>
<reference evidence="3" key="1">
    <citation type="journal article" date="2023" name="Science">
        <title>Elucidation of the pathway for biosynthesis of saponin adjuvants from the soapbark tree.</title>
        <authorList>
            <person name="Reed J."/>
            <person name="Orme A."/>
            <person name="El-Demerdash A."/>
            <person name="Owen C."/>
            <person name="Martin L.B.B."/>
            <person name="Misra R.C."/>
            <person name="Kikuchi S."/>
            <person name="Rejzek M."/>
            <person name="Martin A.C."/>
            <person name="Harkess A."/>
            <person name="Leebens-Mack J."/>
            <person name="Louveau T."/>
            <person name="Stephenson M.J."/>
            <person name="Osbourn A."/>
        </authorList>
    </citation>
    <scope>NUCLEOTIDE SEQUENCE</scope>
    <source>
        <strain evidence="3">S10</strain>
    </source>
</reference>
<dbReference type="Proteomes" id="UP001163823">
    <property type="component" value="Chromosome 12"/>
</dbReference>
<name>A0AAD7PAA7_QUISA</name>
<keyword evidence="2 3" id="KW-0012">Acyltransferase</keyword>
<dbReference type="EMBL" id="JARAOO010000012">
    <property type="protein sequence ID" value="KAJ7948238.1"/>
    <property type="molecule type" value="Genomic_DNA"/>
</dbReference>
<dbReference type="InterPro" id="IPR051504">
    <property type="entry name" value="Plant_metabolite_acyltrans"/>
</dbReference>
<keyword evidence="1" id="KW-0808">Transferase</keyword>
<gene>
    <name evidence="3" type="ORF">O6P43_028748</name>
</gene>
<organism evidence="3 4">
    <name type="scientific">Quillaja saponaria</name>
    <name type="common">Soap bark tree</name>
    <dbReference type="NCBI Taxonomy" id="32244"/>
    <lineage>
        <taxon>Eukaryota</taxon>
        <taxon>Viridiplantae</taxon>
        <taxon>Streptophyta</taxon>
        <taxon>Embryophyta</taxon>
        <taxon>Tracheophyta</taxon>
        <taxon>Spermatophyta</taxon>
        <taxon>Magnoliopsida</taxon>
        <taxon>eudicotyledons</taxon>
        <taxon>Gunneridae</taxon>
        <taxon>Pentapetalae</taxon>
        <taxon>rosids</taxon>
        <taxon>fabids</taxon>
        <taxon>Fabales</taxon>
        <taxon>Quillajaceae</taxon>
        <taxon>Quillaja</taxon>
    </lineage>
</organism>
<dbReference type="PANTHER" id="PTHR31625">
    <property type="match status" value="1"/>
</dbReference>
<protein>
    <submittedName>
        <fullName evidence="3">Anthocyanin 5-aromatic acyltransferase</fullName>
    </submittedName>
</protein>
<dbReference type="SUPFAM" id="SSF52777">
    <property type="entry name" value="CoA-dependent acyltransferases"/>
    <property type="match status" value="1"/>
</dbReference>
<evidence type="ECO:0000256" key="2">
    <source>
        <dbReference type="ARBA" id="ARBA00023315"/>
    </source>
</evidence>
<dbReference type="Pfam" id="PF02458">
    <property type="entry name" value="Transferase"/>
    <property type="match status" value="1"/>
</dbReference>
<evidence type="ECO:0000256" key="1">
    <source>
        <dbReference type="ARBA" id="ARBA00022679"/>
    </source>
</evidence>
<dbReference type="GO" id="GO:0016747">
    <property type="term" value="F:acyltransferase activity, transferring groups other than amino-acyl groups"/>
    <property type="evidence" value="ECO:0007669"/>
    <property type="project" value="UniProtKB-ARBA"/>
</dbReference>